<evidence type="ECO:0000256" key="2">
    <source>
        <dbReference type="ARBA" id="ARBA00023315"/>
    </source>
</evidence>
<dbReference type="GO" id="GO:0016747">
    <property type="term" value="F:acyltransferase activity, transferring groups other than amino-acyl groups"/>
    <property type="evidence" value="ECO:0007669"/>
    <property type="project" value="InterPro"/>
</dbReference>
<dbReference type="CDD" id="cd04301">
    <property type="entry name" value="NAT_SF"/>
    <property type="match status" value="1"/>
</dbReference>
<name>A0A5B6T8B8_9BACT</name>
<evidence type="ECO:0000256" key="1">
    <source>
        <dbReference type="ARBA" id="ARBA00022679"/>
    </source>
</evidence>
<dbReference type="SUPFAM" id="SSF55729">
    <property type="entry name" value="Acyl-CoA N-acyltransferases (Nat)"/>
    <property type="match status" value="1"/>
</dbReference>
<reference evidence="4 5" key="1">
    <citation type="submission" date="2019-07" db="EMBL/GenBank/DDBJ databases">
        <title>Rufibacter sp. nov., isolated from lake sediment.</title>
        <authorList>
            <person name="Qu J.-H."/>
        </authorList>
    </citation>
    <scope>NUCLEOTIDE SEQUENCE [LARGE SCALE GENOMIC DNA]</scope>
    <source>
        <strain evidence="4 5">NBS58-1</strain>
    </source>
</reference>
<organism evidence="4 5">
    <name type="scientific">Rufibacter hautae</name>
    <dbReference type="NCBI Taxonomy" id="2595005"/>
    <lineage>
        <taxon>Bacteria</taxon>
        <taxon>Pseudomonadati</taxon>
        <taxon>Bacteroidota</taxon>
        <taxon>Cytophagia</taxon>
        <taxon>Cytophagales</taxon>
        <taxon>Hymenobacteraceae</taxon>
        <taxon>Rufibacter</taxon>
    </lineage>
</organism>
<dbReference type="EMBL" id="VKKY01000003">
    <property type="protein sequence ID" value="KAA3436408.1"/>
    <property type="molecule type" value="Genomic_DNA"/>
</dbReference>
<keyword evidence="2" id="KW-0012">Acyltransferase</keyword>
<evidence type="ECO:0000259" key="3">
    <source>
        <dbReference type="PROSITE" id="PS51186"/>
    </source>
</evidence>
<protein>
    <submittedName>
        <fullName evidence="4">GNAT family N-acetyltransferase</fullName>
    </submittedName>
</protein>
<proteinExistence type="predicted"/>
<dbReference type="Proteomes" id="UP000324133">
    <property type="component" value="Unassembled WGS sequence"/>
</dbReference>
<dbReference type="PROSITE" id="PS51186">
    <property type="entry name" value="GNAT"/>
    <property type="match status" value="1"/>
</dbReference>
<dbReference type="PANTHER" id="PTHR43800">
    <property type="entry name" value="PEPTIDYL-LYSINE N-ACETYLTRANSFERASE YJAB"/>
    <property type="match status" value="1"/>
</dbReference>
<evidence type="ECO:0000313" key="5">
    <source>
        <dbReference type="Proteomes" id="UP000324133"/>
    </source>
</evidence>
<dbReference type="OrthoDB" id="9789605at2"/>
<dbReference type="Pfam" id="PF13508">
    <property type="entry name" value="Acetyltransf_7"/>
    <property type="match status" value="1"/>
</dbReference>
<sequence length="154" mass="17256">MIHLDTPDIRLSGATPAEYPELVAVWEASVRATHPFVTEDEIAFFRPIILHDYLKMMKLTCARNSHGAILGFAGVMAGKLEMLFLHPMARGRGIGTALLQHVIRHQGVTKVDVNEENEQALGFYQHHGFKVTKRSELDAMGKPHPILYLELDNS</sequence>
<comment type="caution">
    <text evidence="4">The sequence shown here is derived from an EMBL/GenBank/DDBJ whole genome shotgun (WGS) entry which is preliminary data.</text>
</comment>
<dbReference type="InterPro" id="IPR000182">
    <property type="entry name" value="GNAT_dom"/>
</dbReference>
<dbReference type="AlphaFoldDB" id="A0A5B6T8B8"/>
<dbReference type="RefSeq" id="WP_149092350.1">
    <property type="nucleotide sequence ID" value="NZ_VKKY01000003.1"/>
</dbReference>
<gene>
    <name evidence="4" type="ORF">FOA19_18620</name>
</gene>
<feature type="domain" description="N-acetyltransferase" evidence="3">
    <location>
        <begin position="9"/>
        <end position="152"/>
    </location>
</feature>
<keyword evidence="5" id="KW-1185">Reference proteome</keyword>
<evidence type="ECO:0000313" key="4">
    <source>
        <dbReference type="EMBL" id="KAA3436408.1"/>
    </source>
</evidence>
<keyword evidence="1 4" id="KW-0808">Transferase</keyword>
<dbReference type="Gene3D" id="3.40.630.30">
    <property type="match status" value="1"/>
</dbReference>
<dbReference type="InterPro" id="IPR016181">
    <property type="entry name" value="Acyl_CoA_acyltransferase"/>
</dbReference>
<dbReference type="PANTHER" id="PTHR43800:SF1">
    <property type="entry name" value="PEPTIDYL-LYSINE N-ACETYLTRANSFERASE YJAB"/>
    <property type="match status" value="1"/>
</dbReference>
<accession>A0A5B6T8B8</accession>